<proteinExistence type="predicted"/>
<evidence type="ECO:0000313" key="2">
    <source>
        <dbReference type="Proteomes" id="UP000275267"/>
    </source>
</evidence>
<dbReference type="OrthoDB" id="4062651at2759"/>
<dbReference type="InterPro" id="IPR050823">
    <property type="entry name" value="Plant_Ser_Thr_Prot_Kinase"/>
</dbReference>
<name>A0A3L6PF03_PANMI</name>
<keyword evidence="2" id="KW-1185">Reference proteome</keyword>
<protein>
    <submittedName>
        <fullName evidence="1">Protein kinase 2A, chloroplastic-like</fullName>
    </submittedName>
</protein>
<dbReference type="SUPFAM" id="SSF56112">
    <property type="entry name" value="Protein kinase-like (PK-like)"/>
    <property type="match status" value="1"/>
</dbReference>
<dbReference type="EMBL" id="PQIB02000018">
    <property type="protein sequence ID" value="RLM55549.1"/>
    <property type="molecule type" value="Genomic_DNA"/>
</dbReference>
<dbReference type="STRING" id="4540.A0A3L6PF03"/>
<dbReference type="InterPro" id="IPR011009">
    <property type="entry name" value="Kinase-like_dom_sf"/>
</dbReference>
<dbReference type="Proteomes" id="UP000275267">
    <property type="component" value="Unassembled WGS sequence"/>
</dbReference>
<dbReference type="PANTHER" id="PTHR45621">
    <property type="entry name" value="OS01G0588500 PROTEIN-RELATED"/>
    <property type="match status" value="1"/>
</dbReference>
<reference evidence="2" key="1">
    <citation type="journal article" date="2019" name="Nat. Commun.">
        <title>The genome of broomcorn millet.</title>
        <authorList>
            <person name="Zou C."/>
            <person name="Miki D."/>
            <person name="Li D."/>
            <person name="Tang Q."/>
            <person name="Xiao L."/>
            <person name="Rajput S."/>
            <person name="Deng P."/>
            <person name="Jia W."/>
            <person name="Huang R."/>
            <person name="Zhang M."/>
            <person name="Sun Y."/>
            <person name="Hu J."/>
            <person name="Fu X."/>
            <person name="Schnable P.S."/>
            <person name="Li F."/>
            <person name="Zhang H."/>
            <person name="Feng B."/>
            <person name="Zhu X."/>
            <person name="Liu R."/>
            <person name="Schnable J.C."/>
            <person name="Zhu J.-K."/>
            <person name="Zhang H."/>
        </authorList>
    </citation>
    <scope>NUCLEOTIDE SEQUENCE [LARGE SCALE GENOMIC DNA]</scope>
</reference>
<dbReference type="AlphaFoldDB" id="A0A3L6PF03"/>
<dbReference type="GO" id="GO:0016301">
    <property type="term" value="F:kinase activity"/>
    <property type="evidence" value="ECO:0007669"/>
    <property type="project" value="UniProtKB-KW"/>
</dbReference>
<comment type="caution">
    <text evidence="1">The sequence shown here is derived from an EMBL/GenBank/DDBJ whole genome shotgun (WGS) entry which is preliminary data.</text>
</comment>
<gene>
    <name evidence="1" type="ORF">C2845_PM10G01230</name>
</gene>
<organism evidence="1 2">
    <name type="scientific">Panicum miliaceum</name>
    <name type="common">Proso millet</name>
    <name type="synonym">Broomcorn millet</name>
    <dbReference type="NCBI Taxonomy" id="4540"/>
    <lineage>
        <taxon>Eukaryota</taxon>
        <taxon>Viridiplantae</taxon>
        <taxon>Streptophyta</taxon>
        <taxon>Embryophyta</taxon>
        <taxon>Tracheophyta</taxon>
        <taxon>Spermatophyta</taxon>
        <taxon>Magnoliopsida</taxon>
        <taxon>Liliopsida</taxon>
        <taxon>Poales</taxon>
        <taxon>Poaceae</taxon>
        <taxon>PACMAD clade</taxon>
        <taxon>Panicoideae</taxon>
        <taxon>Panicodae</taxon>
        <taxon>Paniceae</taxon>
        <taxon>Panicinae</taxon>
        <taxon>Panicum</taxon>
        <taxon>Panicum sect. Panicum</taxon>
    </lineage>
</organism>
<dbReference type="Gene3D" id="1.10.510.10">
    <property type="entry name" value="Transferase(Phosphotransferase) domain 1"/>
    <property type="match status" value="1"/>
</dbReference>
<sequence>MGGSAARGSPAKHASVKSYIYSFAVVLQELLTGRRTLDEARGSTTAATLVDWAKPQLMDTNLGRQYPKKQVQEVAALALRCL</sequence>
<accession>A0A3L6PF03</accession>
<evidence type="ECO:0000313" key="1">
    <source>
        <dbReference type="EMBL" id="RLM55549.1"/>
    </source>
</evidence>